<dbReference type="STRING" id="1121390.SAMN02746041_02724"/>
<dbReference type="InterPro" id="IPR001296">
    <property type="entry name" value="Glyco_trans_1"/>
</dbReference>
<dbReference type="PANTHER" id="PTHR12526:SF635">
    <property type="entry name" value="GLYCOSYL TRANSFERASE GROUP 1"/>
    <property type="match status" value="1"/>
</dbReference>
<reference evidence="3 4" key="1">
    <citation type="submission" date="2017-04" db="EMBL/GenBank/DDBJ databases">
        <authorList>
            <person name="Afonso C.L."/>
            <person name="Miller P.J."/>
            <person name="Scott M.A."/>
            <person name="Spackman E."/>
            <person name="Goraichik I."/>
            <person name="Dimitrov K.M."/>
            <person name="Suarez D.L."/>
            <person name="Swayne D.E."/>
        </authorList>
    </citation>
    <scope>NUCLEOTIDE SEQUENCE [LARGE SCALE GENOMIC DNA]</scope>
    <source>
        <strain evidence="3 4">DSM 13146</strain>
    </source>
</reference>
<organism evidence="3 4">
    <name type="scientific">Desulfacinum hydrothermale DSM 13146</name>
    <dbReference type="NCBI Taxonomy" id="1121390"/>
    <lineage>
        <taxon>Bacteria</taxon>
        <taxon>Pseudomonadati</taxon>
        <taxon>Thermodesulfobacteriota</taxon>
        <taxon>Syntrophobacteria</taxon>
        <taxon>Syntrophobacterales</taxon>
        <taxon>Syntrophobacteraceae</taxon>
        <taxon>Desulfacinum</taxon>
    </lineage>
</organism>
<dbReference type="Gene3D" id="3.40.50.2000">
    <property type="entry name" value="Glycogen Phosphorylase B"/>
    <property type="match status" value="2"/>
</dbReference>
<keyword evidence="4" id="KW-1185">Reference proteome</keyword>
<dbReference type="SUPFAM" id="SSF53756">
    <property type="entry name" value="UDP-Glycosyltransferase/glycogen phosphorylase"/>
    <property type="match status" value="1"/>
</dbReference>
<accession>A0A1W1XRW3</accession>
<dbReference type="EMBL" id="FWXF01000018">
    <property type="protein sequence ID" value="SMC26709.1"/>
    <property type="molecule type" value="Genomic_DNA"/>
</dbReference>
<dbReference type="InterPro" id="IPR028098">
    <property type="entry name" value="Glyco_trans_4-like_N"/>
</dbReference>
<dbReference type="PANTHER" id="PTHR12526">
    <property type="entry name" value="GLYCOSYLTRANSFERASE"/>
    <property type="match status" value="1"/>
</dbReference>
<evidence type="ECO:0000313" key="3">
    <source>
        <dbReference type="EMBL" id="SMC26709.1"/>
    </source>
</evidence>
<dbReference type="Proteomes" id="UP000192783">
    <property type="component" value="Unassembled WGS sequence"/>
</dbReference>
<dbReference type="GO" id="GO:0016757">
    <property type="term" value="F:glycosyltransferase activity"/>
    <property type="evidence" value="ECO:0007669"/>
    <property type="project" value="InterPro"/>
</dbReference>
<dbReference type="Pfam" id="PF00534">
    <property type="entry name" value="Glycos_transf_1"/>
    <property type="match status" value="1"/>
</dbReference>
<feature type="domain" description="Glycosyl transferase family 1" evidence="1">
    <location>
        <begin position="210"/>
        <end position="368"/>
    </location>
</feature>
<evidence type="ECO:0000259" key="2">
    <source>
        <dbReference type="Pfam" id="PF13439"/>
    </source>
</evidence>
<evidence type="ECO:0000259" key="1">
    <source>
        <dbReference type="Pfam" id="PF00534"/>
    </source>
</evidence>
<feature type="domain" description="Glycosyltransferase subfamily 4-like N-terminal" evidence="2">
    <location>
        <begin position="24"/>
        <end position="196"/>
    </location>
</feature>
<dbReference type="Pfam" id="PF13439">
    <property type="entry name" value="Glyco_transf_4"/>
    <property type="match status" value="1"/>
</dbReference>
<keyword evidence="3" id="KW-0808">Transferase</keyword>
<dbReference type="AlphaFoldDB" id="A0A1W1XRW3"/>
<proteinExistence type="predicted"/>
<evidence type="ECO:0000313" key="4">
    <source>
        <dbReference type="Proteomes" id="UP000192783"/>
    </source>
</evidence>
<sequence>MHAVLKLLVVSRFWPTKSNTITGIFVVQQAKALERQGWELTVIRPAPAFKRSSKSIDPRLLGLSPSTRFIEVPFLSLPPSRLHCSALAFNWKSCGYFVRRTVRQLAKRNHYHGILCHGLTNPIWTDLIRAPSAIVVHGIDPLYQLICHKSTWQKRLRVAWSTFDWVLLVGRALQQYARQLSVPPEKIKIIHNGTDIPTDDGGLSPQRPLTKRRVVLSVSNLIPIKGIDLNLRALAEILQEHPQIDWEYRIVGDGPEKPRLQELATHLKIQDRVVFLGRLPYSDTMSQMQQCDVFSLPSWGEAFGIVYLEAMARGRPVIGCLGWGAQEIVRHGKEGLLVEPGDVNSLKQAILKLLSDPDYAGCLGRAARLRSFAFSWEANARCILSLFRDKQPP</sequence>
<gene>
    <name evidence="3" type="ORF">SAMN02746041_02724</name>
</gene>
<name>A0A1W1XRW3_9BACT</name>
<protein>
    <submittedName>
        <fullName evidence="3">Glycosyltransferase involved in cell wall bisynthesis</fullName>
    </submittedName>
</protein>